<organism evidence="5 6">
    <name type="scientific">Chytriomyces confervae</name>
    <dbReference type="NCBI Taxonomy" id="246404"/>
    <lineage>
        <taxon>Eukaryota</taxon>
        <taxon>Fungi</taxon>
        <taxon>Fungi incertae sedis</taxon>
        <taxon>Chytridiomycota</taxon>
        <taxon>Chytridiomycota incertae sedis</taxon>
        <taxon>Chytridiomycetes</taxon>
        <taxon>Chytridiales</taxon>
        <taxon>Chytriomycetaceae</taxon>
        <taxon>Chytriomyces</taxon>
    </lineage>
</organism>
<dbReference type="SMART" id="SM00185">
    <property type="entry name" value="ARM"/>
    <property type="match status" value="7"/>
</dbReference>
<dbReference type="Pfam" id="PF00514">
    <property type="entry name" value="Arm"/>
    <property type="match status" value="2"/>
</dbReference>
<proteinExistence type="inferred from homology"/>
<dbReference type="InterPro" id="IPR016024">
    <property type="entry name" value="ARM-type_fold"/>
</dbReference>
<evidence type="ECO:0000313" key="6">
    <source>
        <dbReference type="Proteomes" id="UP000320333"/>
    </source>
</evidence>
<dbReference type="InterPro" id="IPR011989">
    <property type="entry name" value="ARM-like"/>
</dbReference>
<protein>
    <recommendedName>
        <fullName evidence="7">Importin subunit alpha</fullName>
    </recommendedName>
</protein>
<evidence type="ECO:0000256" key="4">
    <source>
        <dbReference type="PROSITE-ProRule" id="PRU00259"/>
    </source>
</evidence>
<dbReference type="EMBL" id="QEAP01000282">
    <property type="protein sequence ID" value="TPX70509.1"/>
    <property type="molecule type" value="Genomic_DNA"/>
</dbReference>
<dbReference type="Gene3D" id="1.25.10.10">
    <property type="entry name" value="Leucine-rich Repeat Variant"/>
    <property type="match status" value="1"/>
</dbReference>
<gene>
    <name evidence="5" type="ORF">CcCBS67573_g06508</name>
</gene>
<dbReference type="PROSITE" id="PS50176">
    <property type="entry name" value="ARM_REPEAT"/>
    <property type="match status" value="1"/>
</dbReference>
<evidence type="ECO:0000256" key="1">
    <source>
        <dbReference type="ARBA" id="ARBA00010394"/>
    </source>
</evidence>
<keyword evidence="6" id="KW-1185">Reference proteome</keyword>
<evidence type="ECO:0000256" key="2">
    <source>
        <dbReference type="ARBA" id="ARBA00022448"/>
    </source>
</evidence>
<name>A0A507F2K7_9FUNG</name>
<sequence>MAHKTKDGNLAANTAADSHLSAIYQPTITEMERLSRRDAVDSEDDCEVDSAETLIEKLNKVTPHRGPQAKTKPRKKAVDIDSELDSINRKLYNVAFDESAAANAIPEAMFHLPNDQNALKHLLPYHGSSIVGALSSDVPEYVLNAVKQVRRYMCADEIKDKTERVLELNIFPRLTELLETSNMNIQYEICWVITNIAAGTSAHTTAVVDAGLVPILIKLLSANGDQVRVQAAWALGNVAGDCKAYTQILLDSGIMTPLLKIVDFESLSSRKLMQARHVVCWVIANLCRWEANDWTQIEPCFELLRNTALYCQDSDVLSEAIWALSRIFLSKHAGNSVLITHILMKKLVNLMETNRLSVQTPVLRVMTNVSGEQNHSHTQILIDAGIIPAIFNILNSRFEYNAQIIAEVLHCLSNITAGTTEQKEEVRLAKLFPLVRNSLQFGDVKVKKEAVHVLRNAVDRDATPEQFRDIVGHEGELFSPLTKFLADSAADPETQHAIVETLNIIFSRGNEPLIRILYPFAQSDVNVYVTAMHHVDRHNFQNIWQAYSRILNCEEELAPLLYQCVVADQEVKSRPDLGSKNLQKQVVDHVVGVMKPGMTAAEIVKSERAKRAVLRDLRGMFEMYLSAERSQVVAHDNDVDFMSAGLIKMGVDVSD</sequence>
<dbReference type="AlphaFoldDB" id="A0A507F2K7"/>
<evidence type="ECO:0008006" key="7">
    <source>
        <dbReference type="Google" id="ProtNLM"/>
    </source>
</evidence>
<accession>A0A507F2K7</accession>
<evidence type="ECO:0000313" key="5">
    <source>
        <dbReference type="EMBL" id="TPX70509.1"/>
    </source>
</evidence>
<comment type="caution">
    <text evidence="5">The sequence shown here is derived from an EMBL/GenBank/DDBJ whole genome shotgun (WGS) entry which is preliminary data.</text>
</comment>
<dbReference type="STRING" id="246404.A0A507F2K7"/>
<keyword evidence="3" id="KW-0653">Protein transport</keyword>
<reference evidence="5 6" key="1">
    <citation type="journal article" date="2019" name="Sci. Rep.">
        <title>Comparative genomics of chytrid fungi reveal insights into the obligate biotrophic and pathogenic lifestyle of Synchytrium endobioticum.</title>
        <authorList>
            <person name="van de Vossenberg B.T.L.H."/>
            <person name="Warris S."/>
            <person name="Nguyen H.D.T."/>
            <person name="van Gent-Pelzer M.P.E."/>
            <person name="Joly D.L."/>
            <person name="van de Geest H.C."/>
            <person name="Bonants P.J.M."/>
            <person name="Smith D.S."/>
            <person name="Levesque C.A."/>
            <person name="van der Lee T.A.J."/>
        </authorList>
    </citation>
    <scope>NUCLEOTIDE SEQUENCE [LARGE SCALE GENOMIC DNA]</scope>
    <source>
        <strain evidence="5 6">CBS 675.73</strain>
    </source>
</reference>
<dbReference type="SUPFAM" id="SSF48371">
    <property type="entry name" value="ARM repeat"/>
    <property type="match status" value="1"/>
</dbReference>
<dbReference type="GO" id="GO:0015031">
    <property type="term" value="P:protein transport"/>
    <property type="evidence" value="ECO:0007669"/>
    <property type="project" value="UniProtKB-KW"/>
</dbReference>
<feature type="repeat" description="ARM" evidence="4">
    <location>
        <begin position="211"/>
        <end position="253"/>
    </location>
</feature>
<dbReference type="Proteomes" id="UP000320333">
    <property type="component" value="Unassembled WGS sequence"/>
</dbReference>
<comment type="similarity">
    <text evidence="1">Belongs to the importin alpha family.</text>
</comment>
<dbReference type="InterPro" id="IPR000225">
    <property type="entry name" value="Armadillo"/>
</dbReference>
<evidence type="ECO:0000256" key="3">
    <source>
        <dbReference type="ARBA" id="ARBA00022927"/>
    </source>
</evidence>
<keyword evidence="2" id="KW-0813">Transport</keyword>
<dbReference type="PANTHER" id="PTHR23316">
    <property type="entry name" value="IMPORTIN ALPHA"/>
    <property type="match status" value="1"/>
</dbReference>
<dbReference type="OrthoDB" id="29145at2759"/>